<dbReference type="InterPro" id="IPR023606">
    <property type="entry name" value="CoA-Trfase_III_dom_1_sf"/>
</dbReference>
<comment type="similarity">
    <text evidence="1">Belongs to the CoA-transferase III family.</text>
</comment>
<evidence type="ECO:0000313" key="3">
    <source>
        <dbReference type="Proteomes" id="UP001358417"/>
    </source>
</evidence>
<proteinExistence type="inferred from homology"/>
<dbReference type="PANTHER" id="PTHR48229:SF1">
    <property type="entry name" value="ALPHA METHYLACYL-COA RACEMASE-RELATED"/>
    <property type="match status" value="1"/>
</dbReference>
<dbReference type="EMBL" id="JAVRRD010000049">
    <property type="protein sequence ID" value="KAK5044467.1"/>
    <property type="molecule type" value="Genomic_DNA"/>
</dbReference>
<name>A0AAV9MSW6_9EURO</name>
<accession>A0AAV9MSW6</accession>
<dbReference type="GeneID" id="89978903"/>
<dbReference type="PANTHER" id="PTHR48229">
    <property type="entry name" value="CAIB/BAIF FAMILY ENZYME (AFU_ORTHOLOGUE AFUA_1G05360)-RELATED"/>
    <property type="match status" value="1"/>
</dbReference>
<gene>
    <name evidence="2" type="ORF">LTR84_010748</name>
</gene>
<dbReference type="InterPro" id="IPR003673">
    <property type="entry name" value="CoA-Trfase_fam_III"/>
</dbReference>
<dbReference type="Proteomes" id="UP001358417">
    <property type="component" value="Unassembled WGS sequence"/>
</dbReference>
<dbReference type="RefSeq" id="XP_064700128.1">
    <property type="nucleotide sequence ID" value="XM_064854282.1"/>
</dbReference>
<comment type="caution">
    <text evidence="2">The sequence shown here is derived from an EMBL/GenBank/DDBJ whole genome shotgun (WGS) entry which is preliminary data.</text>
</comment>
<dbReference type="GO" id="GO:0003824">
    <property type="term" value="F:catalytic activity"/>
    <property type="evidence" value="ECO:0007669"/>
    <property type="project" value="InterPro"/>
</dbReference>
<sequence>MNPKSQYGSVATEAYRILDTKLLHNKSLQIPASIVDRLSTVSFTPADTPPIIPTPCKISESASALWALVGLFSAKIYEDRYGAGSQKVEVDVHQVTLFPFSAFLLEIGGKGMWDISLRDRTRHMDLGNFMEPYRALATNVYKARDGRFYHLHGGLNQTAILDMLGLPQTRPDLSAKDAVIIKEIYAKAIAQHDSRWLDLEANEFWRQAGTICYTAEEFRQTPHGNASANSPLYEIYNVQEDLPATAWPPAQAHKKKPLTGIKVLDLTRVIAGPTISKTLALLGADVLRISSKTVPEPSSIIFDMQIGKRDTSLNLKSKEGKLAFRTLVEEADVIIDGYRPGALERMGFGRKWVHEMARRRGKGIVYARENCYGWVGEWSHRSGWQQISDCVTGVSWEQGKFLGLDEPVVPLLPNSDYQTGVVGAVAILQALVQRAETGGDYNVDLSLNQFNLWYLGLGLHDAHTGLQLLDKHPNFKPRHDSEVFLLLDMTRRTCTEATGTEKGDLFDPDRWTNGEINWGIVGEKARYLDWTRFMTFQSASGEDDDLILSFDHGSCLPGSHEPTWSTVS</sequence>
<organism evidence="2 3">
    <name type="scientific">Exophiala bonariae</name>
    <dbReference type="NCBI Taxonomy" id="1690606"/>
    <lineage>
        <taxon>Eukaryota</taxon>
        <taxon>Fungi</taxon>
        <taxon>Dikarya</taxon>
        <taxon>Ascomycota</taxon>
        <taxon>Pezizomycotina</taxon>
        <taxon>Eurotiomycetes</taxon>
        <taxon>Chaetothyriomycetidae</taxon>
        <taxon>Chaetothyriales</taxon>
        <taxon>Herpotrichiellaceae</taxon>
        <taxon>Exophiala</taxon>
    </lineage>
</organism>
<reference evidence="2 3" key="1">
    <citation type="submission" date="2023-08" db="EMBL/GenBank/DDBJ databases">
        <title>Black Yeasts Isolated from many extreme environments.</title>
        <authorList>
            <person name="Coleine C."/>
            <person name="Stajich J.E."/>
            <person name="Selbmann L."/>
        </authorList>
    </citation>
    <scope>NUCLEOTIDE SEQUENCE [LARGE SCALE GENOMIC DNA]</scope>
    <source>
        <strain evidence="2 3">CCFEE 5792</strain>
    </source>
</reference>
<dbReference type="Gene3D" id="3.40.50.10540">
    <property type="entry name" value="Crotonobetainyl-coa:carnitine coa-transferase, domain 1"/>
    <property type="match status" value="1"/>
</dbReference>
<dbReference type="InterPro" id="IPR052985">
    <property type="entry name" value="CoA-trans_III_biosynth/detox"/>
</dbReference>
<dbReference type="Pfam" id="PF02515">
    <property type="entry name" value="CoA_transf_3"/>
    <property type="match status" value="1"/>
</dbReference>
<dbReference type="SUPFAM" id="SSF89796">
    <property type="entry name" value="CoA-transferase family III (CaiB/BaiF)"/>
    <property type="match status" value="2"/>
</dbReference>
<keyword evidence="3" id="KW-1185">Reference proteome</keyword>
<dbReference type="AlphaFoldDB" id="A0AAV9MSW6"/>
<evidence type="ECO:0000256" key="1">
    <source>
        <dbReference type="ARBA" id="ARBA00008383"/>
    </source>
</evidence>
<evidence type="ECO:0000313" key="2">
    <source>
        <dbReference type="EMBL" id="KAK5044467.1"/>
    </source>
</evidence>
<protein>
    <submittedName>
        <fullName evidence="2">Uncharacterized protein</fullName>
    </submittedName>
</protein>